<evidence type="ECO:0000313" key="2">
    <source>
        <dbReference type="Proteomes" id="UP000258889"/>
    </source>
</evidence>
<accession>A0ABN5NW52</accession>
<name>A0ABN5NW52_9LEPT</name>
<organism evidence="1 2">
    <name type="scientific">Leptospira mayottensis</name>
    <dbReference type="NCBI Taxonomy" id="1137606"/>
    <lineage>
        <taxon>Bacteria</taxon>
        <taxon>Pseudomonadati</taxon>
        <taxon>Spirochaetota</taxon>
        <taxon>Spirochaetia</taxon>
        <taxon>Leptospirales</taxon>
        <taxon>Leptospiraceae</taxon>
        <taxon>Leptospira</taxon>
    </lineage>
</organism>
<sequence length="60" mass="6970">MIQASSSFSTQFVVCLIILSLLFVKAKIHLHTQTDIFKYSYLTLSKDFIKEKEDSRLQTN</sequence>
<dbReference type="EMBL" id="CP030144">
    <property type="protein sequence ID" value="AXR64654.1"/>
    <property type="molecule type" value="Genomic_DNA"/>
</dbReference>
<reference evidence="1 2" key="2">
    <citation type="submission" date="2018-09" db="EMBL/GenBank/DDBJ databases">
        <title>Complete Genome sequences of three Leptospira mayottensis isolates obtained from Tenrecid mammals endemic to the Malagasy region.</title>
        <authorList>
            <person name="Cordonin C."/>
            <person name="Toty C."/>
        </authorList>
    </citation>
    <scope>NUCLEOTIDE SEQUENCE [LARGE SCALE GENOMIC DNA]</scope>
    <source>
        <strain evidence="1 2">MDI222</strain>
    </source>
</reference>
<gene>
    <name evidence="1" type="ORF">DQM28_10930</name>
</gene>
<dbReference type="Proteomes" id="UP000258889">
    <property type="component" value="Chromosome i"/>
</dbReference>
<keyword evidence="2" id="KW-1185">Reference proteome</keyword>
<protein>
    <submittedName>
        <fullName evidence="1">Uncharacterized protein</fullName>
    </submittedName>
</protein>
<proteinExistence type="predicted"/>
<evidence type="ECO:0000313" key="1">
    <source>
        <dbReference type="EMBL" id="AXR64654.1"/>
    </source>
</evidence>
<reference evidence="1 2" key="1">
    <citation type="submission" date="2018-06" db="EMBL/GenBank/DDBJ databases">
        <authorList>
            <person name="Tortosa P."/>
        </authorList>
    </citation>
    <scope>NUCLEOTIDE SEQUENCE [LARGE SCALE GENOMIC DNA]</scope>
    <source>
        <strain evidence="1 2">MDI222</strain>
    </source>
</reference>